<feature type="region of interest" description="Disordered" evidence="1">
    <location>
        <begin position="1"/>
        <end position="33"/>
    </location>
</feature>
<organism evidence="2">
    <name type="scientific">uncultured Gemmatimonadaceae bacterium</name>
    <dbReference type="NCBI Taxonomy" id="246130"/>
    <lineage>
        <taxon>Bacteria</taxon>
        <taxon>Pseudomonadati</taxon>
        <taxon>Gemmatimonadota</taxon>
        <taxon>Gemmatimonadia</taxon>
        <taxon>Gemmatimonadales</taxon>
        <taxon>Gemmatimonadaceae</taxon>
        <taxon>environmental samples</taxon>
    </lineage>
</organism>
<name>A0A6J4MDW3_9BACT</name>
<feature type="compositionally biased region" description="Basic residues" evidence="1">
    <location>
        <begin position="24"/>
        <end position="33"/>
    </location>
</feature>
<dbReference type="GO" id="GO:0047480">
    <property type="term" value="F:UDP-N-acetylmuramoyl-tripeptide-D-alanyl-D-alanine ligase activity"/>
    <property type="evidence" value="ECO:0007669"/>
    <property type="project" value="UniProtKB-EC"/>
</dbReference>
<evidence type="ECO:0000313" key="2">
    <source>
        <dbReference type="EMBL" id="CAA9357035.1"/>
    </source>
</evidence>
<protein>
    <submittedName>
        <fullName evidence="2">UDP-N-acetylmuramoyl-tripeptide--D-alanyl-D-alani ne ligase</fullName>
        <ecNumber evidence="2">6.3.2.10</ecNumber>
    </submittedName>
</protein>
<accession>A0A6J4MDW3</accession>
<sequence>ASRPTPWCSSRPRAGCASSGSSRTSRRGRAPPA</sequence>
<proteinExistence type="predicted"/>
<dbReference type="AlphaFoldDB" id="A0A6J4MDW3"/>
<evidence type="ECO:0000256" key="1">
    <source>
        <dbReference type="SAM" id="MobiDB-lite"/>
    </source>
</evidence>
<reference evidence="2" key="1">
    <citation type="submission" date="2020-02" db="EMBL/GenBank/DDBJ databases">
        <authorList>
            <person name="Meier V. D."/>
        </authorList>
    </citation>
    <scope>NUCLEOTIDE SEQUENCE</scope>
    <source>
        <strain evidence="2">AVDCRST_MAG40</strain>
    </source>
</reference>
<feature type="compositionally biased region" description="Low complexity" evidence="1">
    <location>
        <begin position="9"/>
        <end position="23"/>
    </location>
</feature>
<feature type="non-terminal residue" evidence="2">
    <location>
        <position position="1"/>
    </location>
</feature>
<gene>
    <name evidence="2" type="ORF">AVDCRST_MAG40-3228</name>
</gene>
<dbReference type="EMBL" id="CADCTX010000890">
    <property type="protein sequence ID" value="CAA9357035.1"/>
    <property type="molecule type" value="Genomic_DNA"/>
</dbReference>
<feature type="non-terminal residue" evidence="2">
    <location>
        <position position="33"/>
    </location>
</feature>
<dbReference type="EC" id="6.3.2.10" evidence="2"/>
<keyword evidence="2" id="KW-0436">Ligase</keyword>